<geneLocation type="plasmid" evidence="1">
    <name>pN1863-HI2</name>
</geneLocation>
<proteinExistence type="predicted"/>
<dbReference type="EMBL" id="MF344583">
    <property type="protein sequence ID" value="AVE24621.1"/>
    <property type="molecule type" value="Genomic_DNA"/>
</dbReference>
<sequence>MCGDPDTSAPELTQAFIKPDDTNTIKLATVIERIGSELGG</sequence>
<organism evidence="1">
    <name type="scientific">Enterobacter cloacae</name>
    <dbReference type="NCBI Taxonomy" id="550"/>
    <lineage>
        <taxon>Bacteria</taxon>
        <taxon>Pseudomonadati</taxon>
        <taxon>Pseudomonadota</taxon>
        <taxon>Gammaproteobacteria</taxon>
        <taxon>Enterobacterales</taxon>
        <taxon>Enterobacteriaceae</taxon>
        <taxon>Enterobacter</taxon>
        <taxon>Enterobacter cloacae complex</taxon>
    </lineage>
</organism>
<protein>
    <submittedName>
        <fullName evidence="1">Uncharacterized protein</fullName>
    </submittedName>
</protein>
<accession>A0A2L1KQ37</accession>
<name>A0A2L1KQ37_ENTCL</name>
<dbReference type="AlphaFoldDB" id="A0A2L1KQ37"/>
<keyword evidence="1" id="KW-0614">Plasmid</keyword>
<reference evidence="1" key="1">
    <citation type="submission" date="2017-06" db="EMBL/GenBank/DDBJ databases">
        <title>Complete sequence of pN1863-HI2.</title>
        <authorList>
            <person name="Jiang X."/>
            <person name="Feng J."/>
            <person name="Zeng L."/>
            <person name="Zhang D."/>
            <person name="Zhan Z."/>
            <person name="Zhao Y."/>
            <person name="Luo W."/>
            <person name="Zhou D."/>
        </authorList>
    </citation>
    <scope>NUCLEOTIDE SEQUENCE</scope>
    <source>
        <strain evidence="1">N1863</strain>
        <plasmid evidence="1">pN1863-HI2</plasmid>
    </source>
</reference>
<evidence type="ECO:0000313" key="1">
    <source>
        <dbReference type="EMBL" id="AVE24621.1"/>
    </source>
</evidence>